<dbReference type="Gene3D" id="3.20.20.10">
    <property type="entry name" value="Alanine racemase"/>
    <property type="match status" value="1"/>
</dbReference>
<keyword evidence="4" id="KW-0456">Lyase</keyword>
<reference evidence="12" key="1">
    <citation type="submission" date="2022-07" db="EMBL/GenBank/DDBJ databases">
        <title>Parvularcula maris sp. nov., an algicidal bacterium isolated from seawater.</title>
        <authorList>
            <person name="Li F."/>
        </authorList>
    </citation>
    <scope>NUCLEOTIDE SEQUENCE</scope>
    <source>
        <strain evidence="12">BGMRC 0090</strain>
    </source>
</reference>
<dbReference type="InterPro" id="IPR002433">
    <property type="entry name" value="Orn_de-COase"/>
</dbReference>
<dbReference type="GO" id="GO:0005737">
    <property type="term" value="C:cytoplasm"/>
    <property type="evidence" value="ECO:0007669"/>
    <property type="project" value="TreeGrafter"/>
</dbReference>
<dbReference type="Pfam" id="PF00278">
    <property type="entry name" value="Orn_DAP_Arg_deC"/>
    <property type="match status" value="1"/>
</dbReference>
<evidence type="ECO:0000256" key="2">
    <source>
        <dbReference type="ARBA" id="ARBA00008872"/>
    </source>
</evidence>
<evidence type="ECO:0000259" key="10">
    <source>
        <dbReference type="Pfam" id="PF00278"/>
    </source>
</evidence>
<organism evidence="12 13">
    <name type="scientific">Parvularcula maris</name>
    <dbReference type="NCBI Taxonomy" id="2965077"/>
    <lineage>
        <taxon>Bacteria</taxon>
        <taxon>Pseudomonadati</taxon>
        <taxon>Pseudomonadota</taxon>
        <taxon>Alphaproteobacteria</taxon>
        <taxon>Parvularculales</taxon>
        <taxon>Parvularculaceae</taxon>
        <taxon>Parvularcula</taxon>
    </lineage>
</organism>
<evidence type="ECO:0000256" key="7">
    <source>
        <dbReference type="ARBA" id="ARBA00049127"/>
    </source>
</evidence>
<comment type="caution">
    <text evidence="12">The sequence shown here is derived from an EMBL/GenBank/DDBJ whole genome shotgun (WGS) entry which is preliminary data.</text>
</comment>
<proteinExistence type="inferred from homology"/>
<dbReference type="InterPro" id="IPR000183">
    <property type="entry name" value="Orn/DAP/Arg_de-COase"/>
</dbReference>
<gene>
    <name evidence="12" type="ORF">NOG11_02175</name>
</gene>
<keyword evidence="3 8" id="KW-0663">Pyridoxal phosphate</keyword>
<dbReference type="InterPro" id="IPR022653">
    <property type="entry name" value="De-COase2_pyr-phos_BS"/>
</dbReference>
<dbReference type="InterPro" id="IPR029066">
    <property type="entry name" value="PLP-binding_barrel"/>
</dbReference>
<comment type="cofactor">
    <cofactor evidence="1 8">
        <name>pyridoxal 5'-phosphate</name>
        <dbReference type="ChEBI" id="CHEBI:597326"/>
    </cofactor>
</comment>
<name>A0A9X2L6Z1_9PROT</name>
<evidence type="ECO:0000256" key="4">
    <source>
        <dbReference type="ARBA" id="ARBA00023239"/>
    </source>
</evidence>
<comment type="pathway">
    <text evidence="5">Amine and polyamine biosynthesis; putrescine biosynthesis via L-ornithine pathway; putrescine from L-ornithine: step 1/1.</text>
</comment>
<evidence type="ECO:0000256" key="5">
    <source>
        <dbReference type="ARBA" id="ARBA00034115"/>
    </source>
</evidence>
<dbReference type="InterPro" id="IPR022657">
    <property type="entry name" value="De-COase2_CS"/>
</dbReference>
<dbReference type="EC" id="4.1.1.17" evidence="6"/>
<comment type="similarity">
    <text evidence="2 9">Belongs to the Orn/Lys/Arg decarboxylase class-II family.</text>
</comment>
<dbReference type="PANTHER" id="PTHR11482">
    <property type="entry name" value="ARGININE/DIAMINOPIMELATE/ORNITHINE DECARBOXYLASE"/>
    <property type="match status" value="1"/>
</dbReference>
<dbReference type="SUPFAM" id="SSF50621">
    <property type="entry name" value="Alanine racemase C-terminal domain-like"/>
    <property type="match status" value="1"/>
</dbReference>
<dbReference type="PRINTS" id="PR01182">
    <property type="entry name" value="ORNDCRBXLASE"/>
</dbReference>
<keyword evidence="13" id="KW-1185">Reference proteome</keyword>
<dbReference type="EMBL" id="JANIBC010000001">
    <property type="protein sequence ID" value="MCQ8184182.1"/>
    <property type="molecule type" value="Genomic_DNA"/>
</dbReference>
<dbReference type="PROSITE" id="PS00879">
    <property type="entry name" value="ODR_DC_2_2"/>
    <property type="match status" value="1"/>
</dbReference>
<dbReference type="PANTHER" id="PTHR11482:SF6">
    <property type="entry name" value="ORNITHINE DECARBOXYLASE 1-RELATED"/>
    <property type="match status" value="1"/>
</dbReference>
<dbReference type="AlphaFoldDB" id="A0A9X2L6Z1"/>
<feature type="domain" description="Orn/DAP/Arg decarboxylase 2 N-terminal" evidence="11">
    <location>
        <begin position="32"/>
        <end position="261"/>
    </location>
</feature>
<evidence type="ECO:0000313" key="13">
    <source>
        <dbReference type="Proteomes" id="UP001142610"/>
    </source>
</evidence>
<evidence type="ECO:0000256" key="8">
    <source>
        <dbReference type="PIRSR" id="PIRSR600183-50"/>
    </source>
</evidence>
<dbReference type="RefSeq" id="WP_256617987.1">
    <property type="nucleotide sequence ID" value="NZ_JANIBC010000001.1"/>
</dbReference>
<evidence type="ECO:0000256" key="1">
    <source>
        <dbReference type="ARBA" id="ARBA00001933"/>
    </source>
</evidence>
<feature type="modified residue" description="N6-(pyridoxal phosphate)lysine" evidence="8">
    <location>
        <position position="48"/>
    </location>
</feature>
<dbReference type="Proteomes" id="UP001142610">
    <property type="component" value="Unassembled WGS sequence"/>
</dbReference>
<accession>A0A9X2L6Z1</accession>
<dbReference type="GO" id="GO:0033387">
    <property type="term" value="P:putrescine biosynthetic process from arginine, via ornithine"/>
    <property type="evidence" value="ECO:0007669"/>
    <property type="project" value="TreeGrafter"/>
</dbReference>
<dbReference type="Gene3D" id="2.40.37.10">
    <property type="entry name" value="Lyase, Ornithine Decarboxylase, Chain A, domain 1"/>
    <property type="match status" value="1"/>
</dbReference>
<sequence>MVQFDNARQLVAKLAPERPVLCRRPHLAHRAASFFKERFPGHVFYAVKANPAPWLLEALHQGGIDHFDAASLTEIKLVRAHAPGATIGFMHPVKAEAAILEAYQEHGVRIFSLDSLSELAKFERVLPDARDLTLCVRLQVGSDLAKISLGSKFGAGEDTDAELLQQVRARAERLGVCFHVGSQAMSPVAFKGALDRAARAVRRAGVILDVLDVGGGFPAVYPGMEPPSLERYFAEIERCFETFPSAANAELWCEPGRALSADAESVIVKVMGRRGDSLFINDGAYGALYDAAHLGWRYPAQNLSRGGEEQTFGLYGPTCDDADQMRGPFFLPVDTQEGDYIEFGTLGAYGRSMVTGFNGYGSYLEAGLTDEPFSSLYHTGAEQKMAAEEMTR</sequence>
<dbReference type="PRINTS" id="PR01179">
    <property type="entry name" value="ODADCRBXLASE"/>
</dbReference>
<evidence type="ECO:0000256" key="6">
    <source>
        <dbReference type="ARBA" id="ARBA00034138"/>
    </source>
</evidence>
<comment type="catalytic activity">
    <reaction evidence="7">
        <text>L-ornithine + H(+) = putrescine + CO2</text>
        <dbReference type="Rhea" id="RHEA:22964"/>
        <dbReference type="ChEBI" id="CHEBI:15378"/>
        <dbReference type="ChEBI" id="CHEBI:16526"/>
        <dbReference type="ChEBI" id="CHEBI:46911"/>
        <dbReference type="ChEBI" id="CHEBI:326268"/>
        <dbReference type="EC" id="4.1.1.17"/>
    </reaction>
</comment>
<evidence type="ECO:0000256" key="3">
    <source>
        <dbReference type="ARBA" id="ARBA00022898"/>
    </source>
</evidence>
<dbReference type="FunFam" id="3.20.20.10:FF:000008">
    <property type="entry name" value="Ornithine decarboxylase"/>
    <property type="match status" value="1"/>
</dbReference>
<dbReference type="InterPro" id="IPR022644">
    <property type="entry name" value="De-COase2_N"/>
</dbReference>
<dbReference type="CDD" id="cd00622">
    <property type="entry name" value="PLPDE_III_ODC"/>
    <property type="match status" value="1"/>
</dbReference>
<dbReference type="SUPFAM" id="SSF51419">
    <property type="entry name" value="PLP-binding barrel"/>
    <property type="match status" value="1"/>
</dbReference>
<dbReference type="Pfam" id="PF02784">
    <property type="entry name" value="Orn_Arg_deC_N"/>
    <property type="match status" value="1"/>
</dbReference>
<dbReference type="InterPro" id="IPR022643">
    <property type="entry name" value="De-COase2_C"/>
</dbReference>
<dbReference type="PROSITE" id="PS00878">
    <property type="entry name" value="ODR_DC_2_1"/>
    <property type="match status" value="1"/>
</dbReference>
<dbReference type="InterPro" id="IPR009006">
    <property type="entry name" value="Ala_racemase/Decarboxylase_C"/>
</dbReference>
<evidence type="ECO:0000259" key="11">
    <source>
        <dbReference type="Pfam" id="PF02784"/>
    </source>
</evidence>
<feature type="active site" description="Proton donor" evidence="8">
    <location>
        <position position="319"/>
    </location>
</feature>
<evidence type="ECO:0000256" key="9">
    <source>
        <dbReference type="RuleBase" id="RU003737"/>
    </source>
</evidence>
<dbReference type="GO" id="GO:0004586">
    <property type="term" value="F:ornithine decarboxylase activity"/>
    <property type="evidence" value="ECO:0007669"/>
    <property type="project" value="UniProtKB-EC"/>
</dbReference>
<feature type="domain" description="Orn/DAP/Arg decarboxylase 2 C-terminal" evidence="10">
    <location>
        <begin position="266"/>
        <end position="347"/>
    </location>
</feature>
<evidence type="ECO:0000313" key="12">
    <source>
        <dbReference type="EMBL" id="MCQ8184182.1"/>
    </source>
</evidence>
<protein>
    <recommendedName>
        <fullName evidence="6">ornithine decarboxylase</fullName>
        <ecNumber evidence="6">4.1.1.17</ecNumber>
    </recommendedName>
</protein>